<comment type="caution">
    <text evidence="1">The sequence shown here is derived from an EMBL/GenBank/DDBJ whole genome shotgun (WGS) entry which is preliminary data.</text>
</comment>
<accession>A0A0F6AAG4</accession>
<organism evidence="1 2">
    <name type="scientific">Pseudoalteromonas luteoviolacea S4054</name>
    <dbReference type="NCBI Taxonomy" id="1129367"/>
    <lineage>
        <taxon>Bacteria</taxon>
        <taxon>Pseudomonadati</taxon>
        <taxon>Pseudomonadota</taxon>
        <taxon>Gammaproteobacteria</taxon>
        <taxon>Alteromonadales</taxon>
        <taxon>Pseudoalteromonadaceae</taxon>
        <taxon>Pseudoalteromonas</taxon>
    </lineage>
</organism>
<sequence length="304" mass="34659">MKVDKIEGLRCLEVHKNSGIEHYPQALELLNRGEGSRSGCGLTFSGDMAEIAQHAYFAESDLLKAKQYAYLSAKAKIIQLQEKPLSSLDTVDMLNIVLISDNAELLHWYSQYVTYIYSDHNRVLHRNKVGSLDYLYLQRHLALQGKFDLLGERAEYILANPPGKANLKYQVDHEFYLGLATGDMEKMAEAIRFLCSKAGVRKRNFSDSNCPSQHFMSPTSLMLGKIANLSGYELDIEDEMYPNELVKIAPLSEYDDQFDYIKSLDIYTEFKSDSFADIERFTPKPPGQYNIDITVQSKPNEKRP</sequence>
<dbReference type="EMBL" id="AUXW01000151">
    <property type="protein sequence ID" value="KKE83202.1"/>
    <property type="molecule type" value="Genomic_DNA"/>
</dbReference>
<dbReference type="RefSeq" id="WP_046356463.1">
    <property type="nucleotide sequence ID" value="NZ_AUXW01000151.1"/>
</dbReference>
<name>A0A0F6AAG4_9GAMM</name>
<reference evidence="1 2" key="1">
    <citation type="journal article" date="2015" name="BMC Genomics">
        <title>Genome mining reveals unlocked bioactive potential of marine Gram-negative bacteria.</title>
        <authorList>
            <person name="Machado H."/>
            <person name="Sonnenschein E.C."/>
            <person name="Melchiorsen J."/>
            <person name="Gram L."/>
        </authorList>
    </citation>
    <scope>NUCLEOTIDE SEQUENCE [LARGE SCALE GENOMIC DNA]</scope>
    <source>
        <strain evidence="1 2">S4054</strain>
    </source>
</reference>
<dbReference type="PATRIC" id="fig|1129367.4.peg.2882"/>
<evidence type="ECO:0000313" key="2">
    <source>
        <dbReference type="Proteomes" id="UP000033434"/>
    </source>
</evidence>
<dbReference type="Proteomes" id="UP000033434">
    <property type="component" value="Unassembled WGS sequence"/>
</dbReference>
<proteinExistence type="predicted"/>
<gene>
    <name evidence="1" type="ORF">N479_15270</name>
</gene>
<protein>
    <submittedName>
        <fullName evidence="1">Uncharacterized protein</fullName>
    </submittedName>
</protein>
<evidence type="ECO:0000313" key="1">
    <source>
        <dbReference type="EMBL" id="KKE83202.1"/>
    </source>
</evidence>
<dbReference type="AlphaFoldDB" id="A0A0F6AAG4"/>